<sequence>MKKMKICFMVLAALVVMACSKDKIETWESKSFVWFVNTDTTVLSFLQYADDVKEAMIEFELSMAGQTVSYDRKIDVQMSTPPSGVGTKVEVTNAIIPADSVNGVVKIKVFRTANLTERADTMVFKLCATEYLEVGDTLQLKKALVIADMAVKPGWWNNWADYYIGNYSEERYRVIIAATGSTGSPAGEGWYGSEWLLNKYLLKKYVQDHGPFYEADGVTEITFPNL</sequence>
<dbReference type="KEGG" id="buy:D8S85_16660"/>
<keyword evidence="3" id="KW-1185">Reference proteome</keyword>
<dbReference type="AlphaFoldDB" id="A0A3Q9IRI7"/>
<dbReference type="Proteomes" id="UP000270673">
    <property type="component" value="Chromosome"/>
</dbReference>
<keyword evidence="1" id="KW-0732">Signal</keyword>
<organism evidence="2 3">
    <name type="scientific">Butyricimonas faecalis</name>
    <dbReference type="NCBI Taxonomy" id="2093856"/>
    <lineage>
        <taxon>Bacteria</taxon>
        <taxon>Pseudomonadati</taxon>
        <taxon>Bacteroidota</taxon>
        <taxon>Bacteroidia</taxon>
        <taxon>Bacteroidales</taxon>
        <taxon>Odoribacteraceae</taxon>
        <taxon>Butyricimonas</taxon>
    </lineage>
</organism>
<dbReference type="InterPro" id="IPR032299">
    <property type="entry name" value="DUF4843"/>
</dbReference>
<dbReference type="Pfam" id="PF16132">
    <property type="entry name" value="DUF4843"/>
    <property type="match status" value="1"/>
</dbReference>
<evidence type="ECO:0000313" key="3">
    <source>
        <dbReference type="Proteomes" id="UP000270673"/>
    </source>
</evidence>
<dbReference type="OrthoDB" id="1096291at2"/>
<feature type="signal peptide" evidence="1">
    <location>
        <begin position="1"/>
        <end position="18"/>
    </location>
</feature>
<accession>A0A3Q9IRI7</accession>
<protein>
    <submittedName>
        <fullName evidence="2">DUF4843 domain-containing protein</fullName>
    </submittedName>
</protein>
<evidence type="ECO:0000256" key="1">
    <source>
        <dbReference type="SAM" id="SignalP"/>
    </source>
</evidence>
<dbReference type="EMBL" id="CP032819">
    <property type="protein sequence ID" value="AZS31026.1"/>
    <property type="molecule type" value="Genomic_DNA"/>
</dbReference>
<feature type="chain" id="PRO_5018664125" evidence="1">
    <location>
        <begin position="19"/>
        <end position="226"/>
    </location>
</feature>
<reference evidence="2 3" key="1">
    <citation type="submission" date="2018-10" db="EMBL/GenBank/DDBJ databases">
        <title>Butyricimonas faecalis sp. nov., isolated from human faeces and emended description of the genus Butyricimonas.</title>
        <authorList>
            <person name="Le Roy T."/>
            <person name="Van der Smissen P."/>
            <person name="Paquot A."/>
            <person name="Delzenne N."/>
            <person name="Muccioli G."/>
            <person name="Collet J.-F."/>
            <person name="Cani P.D."/>
        </authorList>
    </citation>
    <scope>NUCLEOTIDE SEQUENCE [LARGE SCALE GENOMIC DNA]</scope>
    <source>
        <strain evidence="2 3">H184</strain>
    </source>
</reference>
<dbReference type="RefSeq" id="WP_106481422.1">
    <property type="nucleotide sequence ID" value="NZ_CP032819.1"/>
</dbReference>
<proteinExistence type="predicted"/>
<gene>
    <name evidence="2" type="ORF">D8S85_16660</name>
</gene>
<dbReference type="PROSITE" id="PS51257">
    <property type="entry name" value="PROKAR_LIPOPROTEIN"/>
    <property type="match status" value="1"/>
</dbReference>
<name>A0A3Q9IRI7_9BACT</name>
<evidence type="ECO:0000313" key="2">
    <source>
        <dbReference type="EMBL" id="AZS31026.1"/>
    </source>
</evidence>